<name>A0A5C6AWN6_9BACT</name>
<organism evidence="1 2">
    <name type="scientific">Neorhodopirellula pilleata</name>
    <dbReference type="NCBI Taxonomy" id="2714738"/>
    <lineage>
        <taxon>Bacteria</taxon>
        <taxon>Pseudomonadati</taxon>
        <taxon>Planctomycetota</taxon>
        <taxon>Planctomycetia</taxon>
        <taxon>Pirellulales</taxon>
        <taxon>Pirellulaceae</taxon>
        <taxon>Neorhodopirellula</taxon>
    </lineage>
</organism>
<evidence type="ECO:0000313" key="1">
    <source>
        <dbReference type="EMBL" id="TWU03452.1"/>
    </source>
</evidence>
<comment type="caution">
    <text evidence="1">The sequence shown here is derived from an EMBL/GenBank/DDBJ whole genome shotgun (WGS) entry which is preliminary data.</text>
</comment>
<dbReference type="Proteomes" id="UP000316213">
    <property type="component" value="Unassembled WGS sequence"/>
</dbReference>
<sequence>MNWALTLFAIVVDSMRALLIPICLMHLVVSSCCVTTADELIPRRPKRFNDLKTQTFALGRYESYLFKPTDRLIFIVGKASASESNRSAVGENIELEHPNGDVVFVHSGPGIAVDPNDEIICVFHEDSVPADWHYDPEGGLLVLIQDISSSRKASYQVKILSADLQMAQNLTNEFQRGLRNLDIGHGDRVNTSIFDREKRVLELRFRSGVVVEAFFSSDHVEVGLAPGSS</sequence>
<accession>A0A5C6AWN6</accession>
<gene>
    <name evidence="1" type="ORF">Pla100_03790</name>
</gene>
<proteinExistence type="predicted"/>
<dbReference type="EMBL" id="SJPM01000001">
    <property type="protein sequence ID" value="TWU03452.1"/>
    <property type="molecule type" value="Genomic_DNA"/>
</dbReference>
<dbReference type="AlphaFoldDB" id="A0A5C6AWN6"/>
<reference evidence="1 2" key="1">
    <citation type="submission" date="2019-02" db="EMBL/GenBank/DDBJ databases">
        <title>Deep-cultivation of Planctomycetes and their phenomic and genomic characterization uncovers novel biology.</title>
        <authorList>
            <person name="Wiegand S."/>
            <person name="Jogler M."/>
            <person name="Boedeker C."/>
            <person name="Pinto D."/>
            <person name="Vollmers J."/>
            <person name="Rivas-Marin E."/>
            <person name="Kohn T."/>
            <person name="Peeters S.H."/>
            <person name="Heuer A."/>
            <person name="Rast P."/>
            <person name="Oberbeckmann S."/>
            <person name="Bunk B."/>
            <person name="Jeske O."/>
            <person name="Meyerdierks A."/>
            <person name="Storesund J.E."/>
            <person name="Kallscheuer N."/>
            <person name="Luecker S."/>
            <person name="Lage O.M."/>
            <person name="Pohl T."/>
            <person name="Merkel B.J."/>
            <person name="Hornburger P."/>
            <person name="Mueller R.-W."/>
            <person name="Bruemmer F."/>
            <person name="Labrenz M."/>
            <person name="Spormann A.M."/>
            <person name="Op Den Camp H."/>
            <person name="Overmann J."/>
            <person name="Amann R."/>
            <person name="Jetten M.S.M."/>
            <person name="Mascher T."/>
            <person name="Medema M.H."/>
            <person name="Devos D.P."/>
            <person name="Kaster A.-K."/>
            <person name="Ovreas L."/>
            <person name="Rohde M."/>
            <person name="Galperin M.Y."/>
            <person name="Jogler C."/>
        </authorList>
    </citation>
    <scope>NUCLEOTIDE SEQUENCE [LARGE SCALE GENOMIC DNA]</scope>
    <source>
        <strain evidence="1 2">Pla100</strain>
    </source>
</reference>
<evidence type="ECO:0000313" key="2">
    <source>
        <dbReference type="Proteomes" id="UP000316213"/>
    </source>
</evidence>
<protein>
    <submittedName>
        <fullName evidence="1">Uncharacterized protein</fullName>
    </submittedName>
</protein>
<keyword evidence="2" id="KW-1185">Reference proteome</keyword>